<dbReference type="InterPro" id="IPR029058">
    <property type="entry name" value="AB_hydrolase_fold"/>
</dbReference>
<dbReference type="EMBL" id="CAKJTG010000017">
    <property type="protein sequence ID" value="CAG9609187.1"/>
    <property type="molecule type" value="Genomic_DNA"/>
</dbReference>
<sequence>MENRNFKLDTEWNMIHYSEKPNGFGILIIGDERHFVDEQNSFWLQNEGKQLLLNHLIQTGYTCFYSNLYGRHWGTQKSTKMAERLYHHIMRSEILNSKIHIIAEGMGALIALDLVKLLKEAIRSIAFINPVFSLKNQLELEKEHKFFYKKLLREISVAYNVEIANIEEVLGSIRDDLNDSPHIPLKIIHVLSGKRSYHQFEFSKKLVTKWEQNNKTIQSTFLLPEKKQQIGKIISNFFHQFEHEL</sequence>
<accession>A0A9C7GBS8</accession>
<proteinExistence type="predicted"/>
<dbReference type="Gene3D" id="3.40.50.1820">
    <property type="entry name" value="alpha/beta hydrolase"/>
    <property type="match status" value="1"/>
</dbReference>
<organism evidence="1 2">
    <name type="scientific">Pseudoneobacillus rhizosphaerae</name>
    <dbReference type="NCBI Taxonomy" id="2880968"/>
    <lineage>
        <taxon>Bacteria</taxon>
        <taxon>Bacillati</taxon>
        <taxon>Bacillota</taxon>
        <taxon>Bacilli</taxon>
        <taxon>Bacillales</taxon>
        <taxon>Bacillaceae</taxon>
        <taxon>Pseudoneobacillus</taxon>
    </lineage>
</organism>
<gene>
    <name evidence="1" type="ORF">NEOCIP111885_02929</name>
</gene>
<keyword evidence="2" id="KW-1185">Reference proteome</keyword>
<protein>
    <recommendedName>
        <fullName evidence="3">Hydrolase</fullName>
    </recommendedName>
</protein>
<evidence type="ECO:0000313" key="2">
    <source>
        <dbReference type="Proteomes" id="UP000789845"/>
    </source>
</evidence>
<dbReference type="Proteomes" id="UP000789845">
    <property type="component" value="Unassembled WGS sequence"/>
</dbReference>
<evidence type="ECO:0008006" key="3">
    <source>
        <dbReference type="Google" id="ProtNLM"/>
    </source>
</evidence>
<name>A0A9C7GBS8_9BACI</name>
<dbReference type="SUPFAM" id="SSF53474">
    <property type="entry name" value="alpha/beta-Hydrolases"/>
    <property type="match status" value="1"/>
</dbReference>
<comment type="caution">
    <text evidence="1">The sequence shown here is derived from an EMBL/GenBank/DDBJ whole genome shotgun (WGS) entry which is preliminary data.</text>
</comment>
<evidence type="ECO:0000313" key="1">
    <source>
        <dbReference type="EMBL" id="CAG9609187.1"/>
    </source>
</evidence>
<reference evidence="1" key="1">
    <citation type="submission" date="2021-10" db="EMBL/GenBank/DDBJ databases">
        <authorList>
            <person name="Criscuolo A."/>
        </authorList>
    </citation>
    <scope>NUCLEOTIDE SEQUENCE</scope>
    <source>
        <strain evidence="1">CIP111885</strain>
    </source>
</reference>
<dbReference type="AlphaFoldDB" id="A0A9C7GBS8"/>
<dbReference type="RefSeq" id="WP_230497424.1">
    <property type="nucleotide sequence ID" value="NZ_CAKJTG010000017.1"/>
</dbReference>